<comment type="similarity">
    <text evidence="2">Belongs to the TMEM19 family.</text>
</comment>
<evidence type="ECO:0000313" key="8">
    <source>
        <dbReference type="Proteomes" id="UP000515806"/>
    </source>
</evidence>
<dbReference type="PANTHER" id="PTHR13353">
    <property type="entry name" value="TRANSMEMBRANE PROTEIN 19"/>
    <property type="match status" value="1"/>
</dbReference>
<name>A0A7G9QKW8_9SPHI</name>
<dbReference type="EMBL" id="CP060723">
    <property type="protein sequence ID" value="QNN43993.1"/>
    <property type="molecule type" value="Genomic_DNA"/>
</dbReference>
<keyword evidence="3 6" id="KW-0812">Transmembrane</keyword>
<evidence type="ECO:0000256" key="1">
    <source>
        <dbReference type="ARBA" id="ARBA00004141"/>
    </source>
</evidence>
<feature type="transmembrane region" description="Helical" evidence="6">
    <location>
        <begin position="34"/>
        <end position="65"/>
    </location>
</feature>
<evidence type="ECO:0000256" key="2">
    <source>
        <dbReference type="ARBA" id="ARBA00009012"/>
    </source>
</evidence>
<dbReference type="KEGG" id="proe:H9L23_07905"/>
<comment type="subcellular location">
    <subcellularLocation>
        <location evidence="1">Membrane</location>
        <topology evidence="1">Multi-pass membrane protein</topology>
    </subcellularLocation>
</comment>
<gene>
    <name evidence="7" type="ORF">H9L23_07905</name>
</gene>
<feature type="transmembrane region" description="Helical" evidence="6">
    <location>
        <begin position="184"/>
        <end position="207"/>
    </location>
</feature>
<dbReference type="AlphaFoldDB" id="A0A7G9QKW8"/>
<dbReference type="GO" id="GO:0016020">
    <property type="term" value="C:membrane"/>
    <property type="evidence" value="ECO:0007669"/>
    <property type="project" value="UniProtKB-SubCell"/>
</dbReference>
<dbReference type="InterPro" id="IPR002794">
    <property type="entry name" value="DUF92_TMEM19"/>
</dbReference>
<reference evidence="7 8" key="1">
    <citation type="submission" date="2020-08" db="EMBL/GenBank/DDBJ databases">
        <title>Genome sequence of Pedobacter roseus KACC 11594T.</title>
        <authorList>
            <person name="Hyun D.-W."/>
            <person name="Bae J.-W."/>
        </authorList>
    </citation>
    <scope>NUCLEOTIDE SEQUENCE [LARGE SCALE GENOMIC DNA]</scope>
    <source>
        <strain evidence="7 8">KACC 11594</strain>
    </source>
</reference>
<protein>
    <submittedName>
        <fullName evidence="7">DUF92 domain-containing protein</fullName>
    </submittedName>
</protein>
<evidence type="ECO:0000256" key="3">
    <source>
        <dbReference type="ARBA" id="ARBA00022692"/>
    </source>
</evidence>
<feature type="transmembrane region" description="Helical" evidence="6">
    <location>
        <begin position="85"/>
        <end position="106"/>
    </location>
</feature>
<dbReference type="Pfam" id="PF01940">
    <property type="entry name" value="DUF92"/>
    <property type="match status" value="1"/>
</dbReference>
<accession>A0A7G9QKW8</accession>
<dbReference type="Proteomes" id="UP000515806">
    <property type="component" value="Chromosome"/>
</dbReference>
<evidence type="ECO:0000256" key="4">
    <source>
        <dbReference type="ARBA" id="ARBA00022989"/>
    </source>
</evidence>
<keyword evidence="5 6" id="KW-0472">Membrane</keyword>
<keyword evidence="4 6" id="KW-1133">Transmembrane helix</keyword>
<keyword evidence="8" id="KW-1185">Reference proteome</keyword>
<feature type="transmembrane region" description="Helical" evidence="6">
    <location>
        <begin position="6"/>
        <end position="22"/>
    </location>
</feature>
<sequence length="238" mass="24989">MFSNGILLPIIIISGMVYSILARKLTVTAAFTGGILAVIIFSAAGYTGFAMMTTFFILGSFATSWQKHKKQAFALREETGKGRNALQVLANAGAAAVAGILILCYPRLDYLMLPAMAAAFASATADTLSSELGMVYGRRFFNVISFRPDSCGMDGVISLEGTLIGIGGSGIIAGIYALGCGWDISFLFIVLAGTVGNLTDSVLGAVLERRGMIGNDVVNFLNTLAAMGVMVVLILLFL</sequence>
<evidence type="ECO:0000256" key="6">
    <source>
        <dbReference type="SAM" id="Phobius"/>
    </source>
</evidence>
<dbReference type="RefSeq" id="WP_187594447.1">
    <property type="nucleotide sequence ID" value="NZ_CP060723.1"/>
</dbReference>
<organism evidence="7 8">
    <name type="scientific">Pedobacter roseus</name>
    <dbReference type="NCBI Taxonomy" id="336820"/>
    <lineage>
        <taxon>Bacteria</taxon>
        <taxon>Pseudomonadati</taxon>
        <taxon>Bacteroidota</taxon>
        <taxon>Sphingobacteriia</taxon>
        <taxon>Sphingobacteriales</taxon>
        <taxon>Sphingobacteriaceae</taxon>
        <taxon>Pedobacter</taxon>
    </lineage>
</organism>
<feature type="transmembrane region" description="Helical" evidence="6">
    <location>
        <begin position="156"/>
        <end position="178"/>
    </location>
</feature>
<evidence type="ECO:0000256" key="5">
    <source>
        <dbReference type="ARBA" id="ARBA00023136"/>
    </source>
</evidence>
<dbReference type="PANTHER" id="PTHR13353:SF5">
    <property type="entry name" value="TRANSMEMBRANE PROTEIN 19"/>
    <property type="match status" value="1"/>
</dbReference>
<evidence type="ECO:0000313" key="7">
    <source>
        <dbReference type="EMBL" id="QNN43993.1"/>
    </source>
</evidence>
<proteinExistence type="inferred from homology"/>
<feature type="transmembrane region" description="Helical" evidence="6">
    <location>
        <begin position="219"/>
        <end position="237"/>
    </location>
</feature>